<sequence>MFESSTLVELEIDEILRDSAPMIMRMGPGYPRKAAFPRLKNLTLRFTNRTTDMIPAIENRGGFPGRAAQADADSSNTLAGRELQGPDHPELKTLYIISCTVNFGLLLQGFKSNKPAAVELTIPCTKCPSAKLLIRQLNEANIDTLGILWALKM</sequence>
<gene>
    <name evidence="1" type="ORF">LPJ66_006812</name>
</gene>
<evidence type="ECO:0000313" key="1">
    <source>
        <dbReference type="EMBL" id="KAJ1891624.1"/>
    </source>
</evidence>
<comment type="caution">
    <text evidence="1">The sequence shown here is derived from an EMBL/GenBank/DDBJ whole genome shotgun (WGS) entry which is preliminary data.</text>
</comment>
<protein>
    <submittedName>
        <fullName evidence="1">Uncharacterized protein</fullName>
    </submittedName>
</protein>
<dbReference type="Proteomes" id="UP001150581">
    <property type="component" value="Unassembled WGS sequence"/>
</dbReference>
<evidence type="ECO:0000313" key="2">
    <source>
        <dbReference type="Proteomes" id="UP001150581"/>
    </source>
</evidence>
<dbReference type="EMBL" id="JANBPG010001128">
    <property type="protein sequence ID" value="KAJ1891624.1"/>
    <property type="molecule type" value="Genomic_DNA"/>
</dbReference>
<proteinExistence type="predicted"/>
<name>A0ACC1IAV8_9FUNG</name>
<reference evidence="1" key="1">
    <citation type="submission" date="2022-07" db="EMBL/GenBank/DDBJ databases">
        <title>Phylogenomic reconstructions and comparative analyses of Kickxellomycotina fungi.</title>
        <authorList>
            <person name="Reynolds N.K."/>
            <person name="Stajich J.E."/>
            <person name="Barry K."/>
            <person name="Grigoriev I.V."/>
            <person name="Crous P."/>
            <person name="Smith M.E."/>
        </authorList>
    </citation>
    <scope>NUCLEOTIDE SEQUENCE</scope>
    <source>
        <strain evidence="1">Benny 63K</strain>
    </source>
</reference>
<organism evidence="1 2">
    <name type="scientific">Kickxella alabastrina</name>
    <dbReference type="NCBI Taxonomy" id="61397"/>
    <lineage>
        <taxon>Eukaryota</taxon>
        <taxon>Fungi</taxon>
        <taxon>Fungi incertae sedis</taxon>
        <taxon>Zoopagomycota</taxon>
        <taxon>Kickxellomycotina</taxon>
        <taxon>Kickxellomycetes</taxon>
        <taxon>Kickxellales</taxon>
        <taxon>Kickxellaceae</taxon>
        <taxon>Kickxella</taxon>
    </lineage>
</organism>
<keyword evidence="2" id="KW-1185">Reference proteome</keyword>
<accession>A0ACC1IAV8</accession>